<evidence type="ECO:0000313" key="1">
    <source>
        <dbReference type="EMBL" id="SVA95095.1"/>
    </source>
</evidence>
<proteinExistence type="predicted"/>
<name>A0A382A0P1_9ZZZZ</name>
<dbReference type="AlphaFoldDB" id="A0A382A0P1"/>
<protein>
    <submittedName>
        <fullName evidence="1">Uncharacterized protein</fullName>
    </submittedName>
</protein>
<dbReference type="EMBL" id="UINC01023438">
    <property type="protein sequence ID" value="SVA95095.1"/>
    <property type="molecule type" value="Genomic_DNA"/>
</dbReference>
<sequence>MKRGVDMLDLTTTFSRPRSIVPPFLRSFMPTFQVGIRNRVANSSALHNMFVKAFSVEDAMDIADKIVRPYDMIVKDVIRPGHELYGEPEGADADPLPKYTVTENTFPNVRVF</sequence>
<reference evidence="1" key="1">
    <citation type="submission" date="2018-05" db="EMBL/GenBank/DDBJ databases">
        <authorList>
            <person name="Lanie J.A."/>
            <person name="Ng W.-L."/>
            <person name="Kazmierczak K.M."/>
            <person name="Andrzejewski T.M."/>
            <person name="Davidsen T.M."/>
            <person name="Wayne K.J."/>
            <person name="Tettelin H."/>
            <person name="Glass J.I."/>
            <person name="Rusch D."/>
            <person name="Podicherti R."/>
            <person name="Tsui H.-C.T."/>
            <person name="Winkler M.E."/>
        </authorList>
    </citation>
    <scope>NUCLEOTIDE SEQUENCE</scope>
</reference>
<organism evidence="1">
    <name type="scientific">marine metagenome</name>
    <dbReference type="NCBI Taxonomy" id="408172"/>
    <lineage>
        <taxon>unclassified sequences</taxon>
        <taxon>metagenomes</taxon>
        <taxon>ecological metagenomes</taxon>
    </lineage>
</organism>
<gene>
    <name evidence="1" type="ORF">METZ01_LOCUS147949</name>
</gene>
<accession>A0A382A0P1</accession>